<reference evidence="6" key="1">
    <citation type="journal article" date="2015" name="Proc. Natl. Acad. Sci. U.S.A.">
        <title>Networks of energetic and metabolic interactions define dynamics in microbial communities.</title>
        <authorList>
            <person name="Embree M."/>
            <person name="Liu J.K."/>
            <person name="Al-Bassam M.M."/>
            <person name="Zengler K."/>
        </authorList>
    </citation>
    <scope>NUCLEOTIDE SEQUENCE</scope>
</reference>
<evidence type="ECO:0000256" key="2">
    <source>
        <dbReference type="ARBA" id="ARBA00022741"/>
    </source>
</evidence>
<name>A0A0W8FPQ3_9ZZZZ</name>
<comment type="caution">
    <text evidence="6">The sequence shown here is derived from an EMBL/GenBank/DDBJ whole genome shotgun (WGS) entry which is preliminary data.</text>
</comment>
<dbReference type="InterPro" id="IPR014100">
    <property type="entry name" value="GTP-bd_Obg/CgtA"/>
</dbReference>
<dbReference type="InterPro" id="IPR005225">
    <property type="entry name" value="Small_GTP-bd"/>
</dbReference>
<dbReference type="InterPro" id="IPR036726">
    <property type="entry name" value="GTP1_OBG_dom_sf"/>
</dbReference>
<dbReference type="InterPro" id="IPR006169">
    <property type="entry name" value="GTP1_OBG_dom"/>
</dbReference>
<dbReference type="PIRSF" id="PIRSF002401">
    <property type="entry name" value="GTP_bd_Obg/CgtA"/>
    <property type="match status" value="1"/>
</dbReference>
<accession>A0A0W8FPQ3</accession>
<dbReference type="EMBL" id="LNQE01000936">
    <property type="protein sequence ID" value="KUG22854.1"/>
    <property type="molecule type" value="Genomic_DNA"/>
</dbReference>
<evidence type="ECO:0000259" key="5">
    <source>
        <dbReference type="PROSITE" id="PS51883"/>
    </source>
</evidence>
<dbReference type="InterPro" id="IPR045086">
    <property type="entry name" value="OBG_GTPase"/>
</dbReference>
<evidence type="ECO:0000259" key="4">
    <source>
        <dbReference type="PROSITE" id="PS51710"/>
    </source>
</evidence>
<dbReference type="Pfam" id="PF01926">
    <property type="entry name" value="MMR_HSR1"/>
    <property type="match status" value="1"/>
</dbReference>
<dbReference type="InterPro" id="IPR031167">
    <property type="entry name" value="G_OBG"/>
</dbReference>
<dbReference type="InterPro" id="IPR027417">
    <property type="entry name" value="P-loop_NTPase"/>
</dbReference>
<dbReference type="PANTHER" id="PTHR11702">
    <property type="entry name" value="DEVELOPMENTALLY REGULATED GTP-BINDING PROTEIN-RELATED"/>
    <property type="match status" value="1"/>
</dbReference>
<sequence length="331" mass="35887">MKFVDEAKIYVKAGHGGKGCVSFRREKFVPKGGPDGGDGGKGGDVIFRATESHHTLLDLKYKQHQTAKNGGHGSGNNRTGKSAEDLEVLVPVGTVIKNFETGEVFADLSEPGQIFIVARGGIGGKGNAHFTTSTHQTPRFAQEGMEGDEFTLKLELKLLADVGIIGYPNAGKSTFISRVSAAKPKIAEYPFTTLTPHLGVVKYSGTKSFVIADIPGLISGAHEGLGMGIKFLKHIERTSVLFHIVDISTEPNTNAWSNFTAINKELEHYNPDLLEKPQIVALNKIDLSYVKENVKKEVALFKKKGIILHPFSAVTGEGIKEILNKIIRKLN</sequence>
<evidence type="ECO:0000313" key="6">
    <source>
        <dbReference type="EMBL" id="KUG22854.1"/>
    </source>
</evidence>
<evidence type="ECO:0000256" key="1">
    <source>
        <dbReference type="ARBA" id="ARBA00007699"/>
    </source>
</evidence>
<dbReference type="Pfam" id="PF01018">
    <property type="entry name" value="GTP1_OBG"/>
    <property type="match status" value="1"/>
</dbReference>
<dbReference type="Gene3D" id="3.40.50.300">
    <property type="entry name" value="P-loop containing nucleotide triphosphate hydrolases"/>
    <property type="match status" value="1"/>
</dbReference>
<dbReference type="GO" id="GO:0003924">
    <property type="term" value="F:GTPase activity"/>
    <property type="evidence" value="ECO:0007669"/>
    <property type="project" value="InterPro"/>
</dbReference>
<dbReference type="SUPFAM" id="SSF82051">
    <property type="entry name" value="Obg GTP-binding protein N-terminal domain"/>
    <property type="match status" value="1"/>
</dbReference>
<organism evidence="6">
    <name type="scientific">hydrocarbon metagenome</name>
    <dbReference type="NCBI Taxonomy" id="938273"/>
    <lineage>
        <taxon>unclassified sequences</taxon>
        <taxon>metagenomes</taxon>
        <taxon>ecological metagenomes</taxon>
    </lineage>
</organism>
<dbReference type="FunFam" id="2.70.210.12:FF:000001">
    <property type="entry name" value="GTPase Obg"/>
    <property type="match status" value="1"/>
</dbReference>
<dbReference type="CDD" id="cd01898">
    <property type="entry name" value="Obg"/>
    <property type="match status" value="1"/>
</dbReference>
<evidence type="ECO:0000256" key="3">
    <source>
        <dbReference type="ARBA" id="ARBA00023134"/>
    </source>
</evidence>
<dbReference type="PRINTS" id="PR00326">
    <property type="entry name" value="GTP1OBG"/>
</dbReference>
<dbReference type="PROSITE" id="PS51710">
    <property type="entry name" value="G_OBG"/>
    <property type="match status" value="1"/>
</dbReference>
<dbReference type="NCBIfam" id="NF008956">
    <property type="entry name" value="PRK12299.1"/>
    <property type="match status" value="1"/>
</dbReference>
<dbReference type="AlphaFoldDB" id="A0A0W8FPQ3"/>
<dbReference type="NCBIfam" id="TIGR02729">
    <property type="entry name" value="Obg_CgtA"/>
    <property type="match status" value="1"/>
</dbReference>
<dbReference type="SUPFAM" id="SSF52540">
    <property type="entry name" value="P-loop containing nucleoside triphosphate hydrolases"/>
    <property type="match status" value="1"/>
</dbReference>
<dbReference type="GO" id="GO:0005525">
    <property type="term" value="F:GTP binding"/>
    <property type="evidence" value="ECO:0007669"/>
    <property type="project" value="UniProtKB-KW"/>
</dbReference>
<dbReference type="PROSITE" id="PS51883">
    <property type="entry name" value="OBG"/>
    <property type="match status" value="1"/>
</dbReference>
<comment type="similarity">
    <text evidence="1">Belongs to the TRAFAC class OBG-HflX-like GTPase superfamily. OBG GTPase family.</text>
</comment>
<dbReference type="PANTHER" id="PTHR11702:SF31">
    <property type="entry name" value="MITOCHONDRIAL RIBOSOME-ASSOCIATED GTPASE 2"/>
    <property type="match status" value="1"/>
</dbReference>
<keyword evidence="2" id="KW-0547">Nucleotide-binding</keyword>
<dbReference type="NCBIfam" id="NF008955">
    <property type="entry name" value="PRK12297.1"/>
    <property type="match status" value="1"/>
</dbReference>
<keyword evidence="3" id="KW-0342">GTP-binding</keyword>
<dbReference type="HAMAP" id="MF_01454">
    <property type="entry name" value="GTPase_Obg"/>
    <property type="match status" value="1"/>
</dbReference>
<dbReference type="NCBIfam" id="TIGR00231">
    <property type="entry name" value="small_GTP"/>
    <property type="match status" value="1"/>
</dbReference>
<proteinExistence type="inferred from homology"/>
<dbReference type="Gene3D" id="2.70.210.12">
    <property type="entry name" value="GTP1/OBG domain"/>
    <property type="match status" value="1"/>
</dbReference>
<protein>
    <submittedName>
        <fullName evidence="6">Gtp-binding protein obg</fullName>
    </submittedName>
</protein>
<dbReference type="InterPro" id="IPR006073">
    <property type="entry name" value="GTP-bd"/>
</dbReference>
<feature type="domain" description="Obg" evidence="5">
    <location>
        <begin position="1"/>
        <end position="159"/>
    </location>
</feature>
<feature type="domain" description="OBG-type G" evidence="4">
    <location>
        <begin position="160"/>
        <end position="331"/>
    </location>
</feature>
<dbReference type="NCBIfam" id="NF008954">
    <property type="entry name" value="PRK12296.1"/>
    <property type="match status" value="1"/>
</dbReference>
<dbReference type="GO" id="GO:0000287">
    <property type="term" value="F:magnesium ion binding"/>
    <property type="evidence" value="ECO:0007669"/>
    <property type="project" value="InterPro"/>
</dbReference>
<gene>
    <name evidence="6" type="ORF">ASZ90_007347</name>
</gene>